<proteinExistence type="predicted"/>
<reference evidence="1 2" key="2">
    <citation type="journal article" date="2000" name="Virology">
        <title>Characterization of phi 13, a bacteriophage related to phi 6 and containing three dsRNA genomic segments.</title>
        <authorList>
            <person name="Qiao X."/>
            <person name="Qiao J."/>
            <person name="Onodera S."/>
            <person name="Mindich L."/>
        </authorList>
    </citation>
    <scope>NUCLEOTIDE SEQUENCE [LARGE SCALE GENOMIC DNA]</scope>
</reference>
<reference evidence="1 2" key="1">
    <citation type="journal article" date="1999" name="J. Bacteriol.">
        <title>Isolation of additional bacteriophages with genomes of segmented double-stranded RNA.</title>
        <authorList>
            <person name="Mindich L."/>
            <person name="Qiao X."/>
            <person name="Qiao J."/>
            <person name="Onodera S."/>
            <person name="Romantschuk M."/>
            <person name="Hoogstraten D."/>
        </authorList>
    </citation>
    <scope>NUCLEOTIDE SEQUENCE [LARGE SCALE GENOMIC DNA]</scope>
</reference>
<dbReference type="KEGG" id="vg:963874"/>
<name>Q9FZU1_9VIRU</name>
<sequence length="165" mass="17347">MLARLFNASAAIPIAAKMLGVTPDALSQLAASATGALSPHAGPGFSVVPMVMALAKGDLTPLRALYENVLSVKAARPAIASAITEWLEQNDTDHIAMKAMGYVADLPLQHLGRDFSSVEEFLTDGLFPLMDTALAPPTVCHCGGHLSVLSPTLLVCDECETYKDI</sequence>
<evidence type="ECO:0000313" key="2">
    <source>
        <dbReference type="Proteomes" id="UP000000733"/>
    </source>
</evidence>
<dbReference type="OrthoDB" id="36998at10239"/>
<evidence type="ECO:0000313" key="1">
    <source>
        <dbReference type="EMBL" id="AAG00435.1"/>
    </source>
</evidence>
<dbReference type="RefSeq" id="NP_690808.1">
    <property type="nucleotide sequence ID" value="NC_004170.1"/>
</dbReference>
<protein>
    <submittedName>
        <fullName evidence="1">p12</fullName>
    </submittedName>
</protein>
<accession>Q9FZU1</accession>
<keyword evidence="2" id="KW-1185">Reference proteome</keyword>
<dbReference type="Proteomes" id="UP000000733">
    <property type="component" value="Genome"/>
</dbReference>
<organism evidence="1 2">
    <name type="scientific">Pseudomonas phage phi13</name>
    <dbReference type="NCBI Taxonomy" id="134554"/>
    <lineage>
        <taxon>Viruses</taxon>
        <taxon>Riboviria</taxon>
        <taxon>Orthornavirae</taxon>
        <taxon>Duplornaviricota</taxon>
        <taxon>Vidaverviricetes</taxon>
        <taxon>Mindivirales</taxon>
        <taxon>Cystoviridae</taxon>
        <taxon>Gammacystovirus</taxon>
        <taxon>Gammacystovirus phi13</taxon>
        <taxon>Cystovirus phi13</taxon>
    </lineage>
</organism>
<dbReference type="EMBL" id="AF261666">
    <property type="protein sequence ID" value="AAG00435.1"/>
    <property type="molecule type" value="Genomic_RNA"/>
</dbReference>
<gene>
    <name evidence="1" type="primary">12</name>
</gene>